<dbReference type="GeneID" id="9047512"/>
<feature type="domain" description="UBC core" evidence="1">
    <location>
        <begin position="1"/>
        <end position="118"/>
    </location>
</feature>
<reference evidence="2 3" key="1">
    <citation type="submission" date="2008-07" db="EMBL/GenBank/DDBJ databases">
        <authorList>
            <person name="El-Sayed N."/>
            <person name="Caler E."/>
            <person name="Inman J."/>
            <person name="Amedeo P."/>
            <person name="Hass B."/>
            <person name="Wortman J."/>
        </authorList>
    </citation>
    <scope>NUCLEOTIDE SEQUENCE [LARGE SCALE GENOMIC DNA]</scope>
    <source>
        <strain evidence="3">ATCC 50983 / TXsc</strain>
    </source>
</reference>
<evidence type="ECO:0000259" key="1">
    <source>
        <dbReference type="PROSITE" id="PS50127"/>
    </source>
</evidence>
<dbReference type="AlphaFoldDB" id="C5LLD1"/>
<evidence type="ECO:0000313" key="3">
    <source>
        <dbReference type="Proteomes" id="UP000007800"/>
    </source>
</evidence>
<dbReference type="SMART" id="SM00212">
    <property type="entry name" value="UBCc"/>
    <property type="match status" value="1"/>
</dbReference>
<dbReference type="OrthoDB" id="7851174at2759"/>
<evidence type="ECO:0000313" key="2">
    <source>
        <dbReference type="EMBL" id="EER02490.1"/>
    </source>
</evidence>
<dbReference type="InterPro" id="IPR000608">
    <property type="entry name" value="UBC"/>
</dbReference>
<dbReference type="InterPro" id="IPR050113">
    <property type="entry name" value="Ub_conjugating_enzyme"/>
</dbReference>
<organism evidence="3">
    <name type="scientific">Perkinsus marinus (strain ATCC 50983 / TXsc)</name>
    <dbReference type="NCBI Taxonomy" id="423536"/>
    <lineage>
        <taxon>Eukaryota</taxon>
        <taxon>Sar</taxon>
        <taxon>Alveolata</taxon>
        <taxon>Perkinsozoa</taxon>
        <taxon>Perkinsea</taxon>
        <taxon>Perkinsida</taxon>
        <taxon>Perkinsidae</taxon>
        <taxon>Perkinsus</taxon>
    </lineage>
</organism>
<dbReference type="InParanoid" id="C5LLD1"/>
<feature type="non-terminal residue" evidence="2">
    <location>
        <position position="118"/>
    </location>
</feature>
<accession>C5LLD1</accession>
<dbReference type="InterPro" id="IPR016135">
    <property type="entry name" value="UBQ-conjugating_enzyme/RWD"/>
</dbReference>
<dbReference type="Proteomes" id="UP000007800">
    <property type="component" value="Unassembled WGS sequence"/>
</dbReference>
<dbReference type="EMBL" id="GG683102">
    <property type="protein sequence ID" value="EER02490.1"/>
    <property type="molecule type" value="Genomic_DNA"/>
</dbReference>
<dbReference type="Pfam" id="PF00179">
    <property type="entry name" value="UQ_con"/>
    <property type="match status" value="1"/>
</dbReference>
<protein>
    <submittedName>
        <fullName evidence="2">Ubiquitin-conjugating enzyme, putative</fullName>
    </submittedName>
</protein>
<keyword evidence="3" id="KW-1185">Reference proteome</keyword>
<gene>
    <name evidence="2" type="ORF">Pmar_PMAR004853</name>
</gene>
<dbReference type="CDD" id="cd00195">
    <property type="entry name" value="UBCc_UEV"/>
    <property type="match status" value="1"/>
</dbReference>
<dbReference type="PROSITE" id="PS50127">
    <property type="entry name" value="UBC_2"/>
    <property type="match status" value="1"/>
</dbReference>
<name>C5LLD1_PERM5</name>
<proteinExistence type="predicted"/>
<sequence length="118" mass="13636">MAAEARQMERDKIDGVTAHPASASSMLRWVGRIKGPQGTPYEGGSFTIDIDIPEGYPFKPPKMRFRTPIWHPNITGMTNSCLFPEVFKKKARQWTVDHAYHRRRIVKPRHEDNNAYLQ</sequence>
<dbReference type="SUPFAM" id="SSF54495">
    <property type="entry name" value="UBC-like"/>
    <property type="match status" value="1"/>
</dbReference>
<dbReference type="PANTHER" id="PTHR24067">
    <property type="entry name" value="UBIQUITIN-CONJUGATING ENZYME E2"/>
    <property type="match status" value="1"/>
</dbReference>
<dbReference type="Gene3D" id="3.10.110.10">
    <property type="entry name" value="Ubiquitin Conjugating Enzyme"/>
    <property type="match status" value="1"/>
</dbReference>
<dbReference type="RefSeq" id="XP_002769772.1">
    <property type="nucleotide sequence ID" value="XM_002769726.1"/>
</dbReference>